<feature type="domain" description="EF-hand" evidence="5">
    <location>
        <begin position="191"/>
        <end position="226"/>
    </location>
</feature>
<evidence type="ECO:0000256" key="2">
    <source>
        <dbReference type="ARBA" id="ARBA00022837"/>
    </source>
</evidence>
<dbReference type="InterPro" id="IPR011992">
    <property type="entry name" value="EF-hand-dom_pair"/>
</dbReference>
<name>A0A553PQV1_TIGCA</name>
<feature type="compositionally biased region" description="Polar residues" evidence="4">
    <location>
        <begin position="362"/>
        <end position="374"/>
    </location>
</feature>
<keyword evidence="1" id="KW-0677">Repeat</keyword>
<feature type="compositionally biased region" description="Polar residues" evidence="4">
    <location>
        <begin position="259"/>
        <end position="272"/>
    </location>
</feature>
<dbReference type="FunFam" id="1.10.238.10:FF:000001">
    <property type="entry name" value="Calmodulin 1"/>
    <property type="match status" value="1"/>
</dbReference>
<gene>
    <name evidence="6" type="ORF">TCAL_06005</name>
</gene>
<dbReference type="GO" id="GO:0016460">
    <property type="term" value="C:myosin II complex"/>
    <property type="evidence" value="ECO:0007669"/>
    <property type="project" value="TreeGrafter"/>
</dbReference>
<evidence type="ECO:0000256" key="1">
    <source>
        <dbReference type="ARBA" id="ARBA00022737"/>
    </source>
</evidence>
<dbReference type="Gene3D" id="1.10.238.10">
    <property type="entry name" value="EF-hand"/>
    <property type="match status" value="3"/>
</dbReference>
<feature type="domain" description="EF-hand" evidence="5">
    <location>
        <begin position="155"/>
        <end position="190"/>
    </location>
</feature>
<evidence type="ECO:0000256" key="3">
    <source>
        <dbReference type="ARBA" id="ARBA00037722"/>
    </source>
</evidence>
<dbReference type="PROSITE" id="PS50222">
    <property type="entry name" value="EF_HAND_2"/>
    <property type="match status" value="3"/>
</dbReference>
<dbReference type="STRING" id="6832.A0A553PQV1"/>
<dbReference type="SMART" id="SM00054">
    <property type="entry name" value="EFh"/>
    <property type="match status" value="3"/>
</dbReference>
<dbReference type="Pfam" id="PF00036">
    <property type="entry name" value="EF-hand_1"/>
    <property type="match status" value="1"/>
</dbReference>
<feature type="compositionally biased region" description="Polar residues" evidence="4">
    <location>
        <begin position="301"/>
        <end position="317"/>
    </location>
</feature>
<comment type="function">
    <text evidence="3">Troponin is the central regulatory protein of striated muscle contraction. Tn consists of three components: Tn-I which is the inhibitor of actomyosin ATPase, Tn-T which contains the binding site for tropomyosin and Tn-C. The binding of calcium to Tn-C abolishes the inhibitory action of Tn on actin filaments.</text>
</comment>
<dbReference type="Proteomes" id="UP000318571">
    <property type="component" value="Chromosome 6"/>
</dbReference>
<feature type="compositionally biased region" description="Basic residues" evidence="4">
    <location>
        <begin position="46"/>
        <end position="60"/>
    </location>
</feature>
<feature type="domain" description="EF-hand" evidence="5">
    <location>
        <begin position="81"/>
        <end position="116"/>
    </location>
</feature>
<dbReference type="AlphaFoldDB" id="A0A553PQV1"/>
<feature type="region of interest" description="Disordered" evidence="4">
    <location>
        <begin position="228"/>
        <end position="389"/>
    </location>
</feature>
<dbReference type="PROSITE" id="PS00018">
    <property type="entry name" value="EF_HAND_1"/>
    <property type="match status" value="3"/>
</dbReference>
<dbReference type="Pfam" id="PF13499">
    <property type="entry name" value="EF-hand_7"/>
    <property type="match status" value="1"/>
</dbReference>
<organism evidence="6 7">
    <name type="scientific">Tigriopus californicus</name>
    <name type="common">Marine copepod</name>
    <dbReference type="NCBI Taxonomy" id="6832"/>
    <lineage>
        <taxon>Eukaryota</taxon>
        <taxon>Metazoa</taxon>
        <taxon>Ecdysozoa</taxon>
        <taxon>Arthropoda</taxon>
        <taxon>Crustacea</taxon>
        <taxon>Multicrustacea</taxon>
        <taxon>Hexanauplia</taxon>
        <taxon>Copepoda</taxon>
        <taxon>Harpacticoida</taxon>
        <taxon>Harpacticidae</taxon>
        <taxon>Tigriopus</taxon>
    </lineage>
</organism>
<dbReference type="SUPFAM" id="SSF47473">
    <property type="entry name" value="EF-hand"/>
    <property type="match status" value="1"/>
</dbReference>
<feature type="region of interest" description="Disordered" evidence="4">
    <location>
        <begin position="1"/>
        <end position="60"/>
    </location>
</feature>
<keyword evidence="7" id="KW-1185">Reference proteome</keyword>
<accession>A0A553PQV1</accession>
<feature type="compositionally biased region" description="Gly residues" evidence="4">
    <location>
        <begin position="242"/>
        <end position="251"/>
    </location>
</feature>
<dbReference type="PANTHER" id="PTHR23048">
    <property type="entry name" value="MYOSIN LIGHT CHAIN 1, 3"/>
    <property type="match status" value="1"/>
</dbReference>
<dbReference type="EMBL" id="VCGU01000002">
    <property type="protein sequence ID" value="TRY80063.1"/>
    <property type="molecule type" value="Genomic_DNA"/>
</dbReference>
<dbReference type="PANTHER" id="PTHR23048:SF0">
    <property type="entry name" value="CALMODULIN LIKE 3"/>
    <property type="match status" value="1"/>
</dbReference>
<dbReference type="InterPro" id="IPR018247">
    <property type="entry name" value="EF_Hand_1_Ca_BS"/>
</dbReference>
<sequence>MPAMHAGVVSRNIQRERNKQGGPPLHPYVPRSASGRPLGKAGGRGCVKHSKTKGKKGKKGKKDQYDLIINIDLSEWQLSDEQVAEFKEVFMLFDKDEDGVLTFPELNVVMKSLGQRPSEKELLAMVRDVSEDQIYDTIEFNEFLQMMSKQQRFGMTEDSLKDAFKIFDKDDDGFISVSELRHIMQGLGEKMTDQELDEMVREADSDNDGLINYKEFVQILCTDNKALRKKKRKAKKKDRRGGTGGGGGGLNGTIDEDPPNSTSNVQSNNKENQPVPLSADPASLLNHAKKASLNQGGGKSAPSTNVTSHRANDNPANDNDLILTKDSENNVSGCVKTAHLDARSGKSHHSMNQSDIKDRNGNPKSSHPDSTGNGDHNPRPSGSGSGQEH</sequence>
<evidence type="ECO:0000259" key="5">
    <source>
        <dbReference type="PROSITE" id="PS50222"/>
    </source>
</evidence>
<evidence type="ECO:0000256" key="4">
    <source>
        <dbReference type="SAM" id="MobiDB-lite"/>
    </source>
</evidence>
<dbReference type="GO" id="GO:0005509">
    <property type="term" value="F:calcium ion binding"/>
    <property type="evidence" value="ECO:0007669"/>
    <property type="project" value="InterPro"/>
</dbReference>
<protein>
    <recommendedName>
        <fullName evidence="5">EF-hand domain-containing protein</fullName>
    </recommendedName>
</protein>
<dbReference type="InterPro" id="IPR050230">
    <property type="entry name" value="CALM/Myosin/TropC-like"/>
</dbReference>
<comment type="caution">
    <text evidence="6">The sequence shown here is derived from an EMBL/GenBank/DDBJ whole genome shotgun (WGS) entry which is preliminary data.</text>
</comment>
<proteinExistence type="predicted"/>
<feature type="compositionally biased region" description="Basic residues" evidence="4">
    <location>
        <begin position="228"/>
        <end position="239"/>
    </location>
</feature>
<reference evidence="6 7" key="1">
    <citation type="journal article" date="2018" name="Nat. Ecol. Evol.">
        <title>Genomic signatures of mitonuclear coevolution across populations of Tigriopus californicus.</title>
        <authorList>
            <person name="Barreto F.S."/>
            <person name="Watson E.T."/>
            <person name="Lima T.G."/>
            <person name="Willett C.S."/>
            <person name="Edmands S."/>
            <person name="Li W."/>
            <person name="Burton R.S."/>
        </authorList>
    </citation>
    <scope>NUCLEOTIDE SEQUENCE [LARGE SCALE GENOMIC DNA]</scope>
    <source>
        <strain evidence="6 7">San Diego</strain>
    </source>
</reference>
<keyword evidence="2" id="KW-0106">Calcium</keyword>
<evidence type="ECO:0000313" key="7">
    <source>
        <dbReference type="Proteomes" id="UP000318571"/>
    </source>
</evidence>
<evidence type="ECO:0000313" key="6">
    <source>
        <dbReference type="EMBL" id="TRY80063.1"/>
    </source>
</evidence>
<dbReference type="InterPro" id="IPR002048">
    <property type="entry name" value="EF_hand_dom"/>
</dbReference>
<dbReference type="CDD" id="cd00051">
    <property type="entry name" value="EFh"/>
    <property type="match status" value="2"/>
</dbReference>